<dbReference type="RefSeq" id="WP_090597838.1">
    <property type="nucleotide sequence ID" value="NZ_FNCS01000013.1"/>
</dbReference>
<dbReference type="InterPro" id="IPR027417">
    <property type="entry name" value="P-loop_NTPase"/>
</dbReference>
<evidence type="ECO:0000259" key="6">
    <source>
        <dbReference type="PROSITE" id="PS50893"/>
    </source>
</evidence>
<dbReference type="OrthoDB" id="7817850at2"/>
<proteinExistence type="inferred from homology"/>
<comment type="similarity">
    <text evidence="2">Belongs to the ABC transporter superfamily.</text>
</comment>
<evidence type="ECO:0000256" key="2">
    <source>
        <dbReference type="ARBA" id="ARBA00005417"/>
    </source>
</evidence>
<comment type="subcellular location">
    <subcellularLocation>
        <location evidence="1">Cell inner membrane</location>
        <topology evidence="1">Peripheral membrane protein</topology>
    </subcellularLocation>
</comment>
<sequence length="359" mass="38802">MAPITVSNVKKSYGSVPVIHGVSLEIEDGEFVILVGPSGCGKSTLLRMIAGLESITGGEVTIDAKVVNDLPPRERDIAMVFQSYALYPHMTVAENMGFSLKLSRHSKAEIAQKVQMAAEILDLEPLLDRRPAQLSGGQRQRVAMGRSIVRDPKVFLFDEPLSNLDAKLRVQMRSEIKELHQRLKTTIVYVTHDQVEAMTMADRIVVMNSGHIEQIGTPMDLYDSPESLFVAGFIGSPAMNFLTGGIQRGPNGDSFVSEAGTTIPFAFATALPDASIVLGIRPENLALGEMGPVVLDGVISVVEPTGADTLVSVHVGSDTLLMLIRERVNLKSGDKIKLSADPSTFHVFGADDGKRLPKQ</sequence>
<evidence type="ECO:0000313" key="7">
    <source>
        <dbReference type="EMBL" id="SDG94679.1"/>
    </source>
</evidence>
<keyword evidence="3" id="KW-0813">Transport</keyword>
<dbReference type="FunFam" id="3.40.50.300:FF:000042">
    <property type="entry name" value="Maltose/maltodextrin ABC transporter, ATP-binding protein"/>
    <property type="match status" value="1"/>
</dbReference>
<dbReference type="PANTHER" id="PTHR43875:SF10">
    <property type="entry name" value="BLL2173 PROTEIN"/>
    <property type="match status" value="1"/>
</dbReference>
<evidence type="ECO:0000256" key="5">
    <source>
        <dbReference type="ARBA" id="ARBA00022840"/>
    </source>
</evidence>
<dbReference type="InterPro" id="IPR012340">
    <property type="entry name" value="NA-bd_OB-fold"/>
</dbReference>
<evidence type="ECO:0000256" key="1">
    <source>
        <dbReference type="ARBA" id="ARBA00004417"/>
    </source>
</evidence>
<dbReference type="Gene3D" id="2.40.50.140">
    <property type="entry name" value="Nucleic acid-binding proteins"/>
    <property type="match status" value="1"/>
</dbReference>
<keyword evidence="4" id="KW-0547">Nucleotide-binding</keyword>
<dbReference type="GO" id="GO:0008643">
    <property type="term" value="P:carbohydrate transport"/>
    <property type="evidence" value="ECO:0007669"/>
    <property type="project" value="InterPro"/>
</dbReference>
<dbReference type="GO" id="GO:0016887">
    <property type="term" value="F:ATP hydrolysis activity"/>
    <property type="evidence" value="ECO:0007669"/>
    <property type="project" value="InterPro"/>
</dbReference>
<dbReference type="GO" id="GO:0140359">
    <property type="term" value="F:ABC-type transporter activity"/>
    <property type="evidence" value="ECO:0007669"/>
    <property type="project" value="InterPro"/>
</dbReference>
<feature type="domain" description="ABC transporter" evidence="6">
    <location>
        <begin position="4"/>
        <end position="234"/>
    </location>
</feature>
<dbReference type="InterPro" id="IPR040582">
    <property type="entry name" value="OB_MalK-like"/>
</dbReference>
<dbReference type="GO" id="GO:0055052">
    <property type="term" value="C:ATP-binding cassette (ABC) transporter complex, substrate-binding subunit-containing"/>
    <property type="evidence" value="ECO:0007669"/>
    <property type="project" value="TreeGrafter"/>
</dbReference>
<dbReference type="InterPro" id="IPR003439">
    <property type="entry name" value="ABC_transporter-like_ATP-bd"/>
</dbReference>
<evidence type="ECO:0000256" key="4">
    <source>
        <dbReference type="ARBA" id="ARBA00022741"/>
    </source>
</evidence>
<dbReference type="NCBIfam" id="NF008653">
    <property type="entry name" value="PRK11650.1"/>
    <property type="match status" value="1"/>
</dbReference>
<dbReference type="PROSITE" id="PS50893">
    <property type="entry name" value="ABC_TRANSPORTER_2"/>
    <property type="match status" value="1"/>
</dbReference>
<dbReference type="SUPFAM" id="SSF52540">
    <property type="entry name" value="P-loop containing nucleoside triphosphate hydrolases"/>
    <property type="match status" value="1"/>
</dbReference>
<dbReference type="InterPro" id="IPR015855">
    <property type="entry name" value="ABC_transpr_MalK-like"/>
</dbReference>
<evidence type="ECO:0000256" key="3">
    <source>
        <dbReference type="ARBA" id="ARBA00022448"/>
    </source>
</evidence>
<dbReference type="Pfam" id="PF00005">
    <property type="entry name" value="ABC_tran"/>
    <property type="match status" value="1"/>
</dbReference>
<dbReference type="AlphaFoldDB" id="A0A1G7YEE9"/>
<keyword evidence="8" id="KW-1185">Reference proteome</keyword>
<accession>A0A1G7YEE9</accession>
<dbReference type="GO" id="GO:0005524">
    <property type="term" value="F:ATP binding"/>
    <property type="evidence" value="ECO:0007669"/>
    <property type="project" value="UniProtKB-KW"/>
</dbReference>
<reference evidence="7 8" key="1">
    <citation type="submission" date="2016-10" db="EMBL/GenBank/DDBJ databases">
        <authorList>
            <person name="de Groot N.N."/>
        </authorList>
    </citation>
    <scope>NUCLEOTIDE SEQUENCE [LARGE SCALE GENOMIC DNA]</scope>
    <source>
        <strain evidence="7 8">CGMCC 1.10267</strain>
    </source>
</reference>
<dbReference type="SMART" id="SM00382">
    <property type="entry name" value="AAA"/>
    <property type="match status" value="1"/>
</dbReference>
<dbReference type="InterPro" id="IPR003593">
    <property type="entry name" value="AAA+_ATPase"/>
</dbReference>
<protein>
    <submittedName>
        <fullName evidence="7">Carbohydrate ABC transporter ATP-binding protein, CUT1 family</fullName>
    </submittedName>
</protein>
<dbReference type="InterPro" id="IPR017871">
    <property type="entry name" value="ABC_transporter-like_CS"/>
</dbReference>
<organism evidence="7 8">
    <name type="scientific">Pelagibacterium luteolum</name>
    <dbReference type="NCBI Taxonomy" id="440168"/>
    <lineage>
        <taxon>Bacteria</taxon>
        <taxon>Pseudomonadati</taxon>
        <taxon>Pseudomonadota</taxon>
        <taxon>Alphaproteobacteria</taxon>
        <taxon>Hyphomicrobiales</taxon>
        <taxon>Devosiaceae</taxon>
        <taxon>Pelagibacterium</taxon>
    </lineage>
</organism>
<dbReference type="CDD" id="cd03301">
    <property type="entry name" value="ABC_MalK_N"/>
    <property type="match status" value="1"/>
</dbReference>
<dbReference type="SUPFAM" id="SSF50331">
    <property type="entry name" value="MOP-like"/>
    <property type="match status" value="1"/>
</dbReference>
<name>A0A1G7YEE9_9HYPH</name>
<dbReference type="STRING" id="440168.SAMN04487974_11377"/>
<dbReference type="Gene3D" id="2.40.50.100">
    <property type="match status" value="1"/>
</dbReference>
<evidence type="ECO:0000313" key="8">
    <source>
        <dbReference type="Proteomes" id="UP000199495"/>
    </source>
</evidence>
<dbReference type="InterPro" id="IPR008995">
    <property type="entry name" value="Mo/tungstate-bd_C_term_dom"/>
</dbReference>
<dbReference type="PROSITE" id="PS00211">
    <property type="entry name" value="ABC_TRANSPORTER_1"/>
    <property type="match status" value="1"/>
</dbReference>
<gene>
    <name evidence="7" type="ORF">SAMN04487974_11377</name>
</gene>
<keyword evidence="5 7" id="KW-0067">ATP-binding</keyword>
<dbReference type="InterPro" id="IPR047641">
    <property type="entry name" value="ABC_transpr_MalK/UgpC-like"/>
</dbReference>
<dbReference type="EMBL" id="FNCS01000013">
    <property type="protein sequence ID" value="SDG94679.1"/>
    <property type="molecule type" value="Genomic_DNA"/>
</dbReference>
<dbReference type="Pfam" id="PF17912">
    <property type="entry name" value="OB_MalK"/>
    <property type="match status" value="1"/>
</dbReference>
<dbReference type="Proteomes" id="UP000199495">
    <property type="component" value="Unassembled WGS sequence"/>
</dbReference>
<dbReference type="PANTHER" id="PTHR43875">
    <property type="entry name" value="MALTODEXTRIN IMPORT ATP-BINDING PROTEIN MSMX"/>
    <property type="match status" value="1"/>
</dbReference>
<dbReference type="Gene3D" id="3.40.50.300">
    <property type="entry name" value="P-loop containing nucleotide triphosphate hydrolases"/>
    <property type="match status" value="1"/>
</dbReference>